<evidence type="ECO:0000313" key="1">
    <source>
        <dbReference type="EMBL" id="WCO66409.1"/>
    </source>
</evidence>
<keyword evidence="2" id="KW-1185">Reference proteome</keyword>
<evidence type="ECO:0000313" key="2">
    <source>
        <dbReference type="Proteomes" id="UP001216390"/>
    </source>
</evidence>
<dbReference type="KEGG" id="ima:PO878_18075"/>
<dbReference type="InterPro" id="IPR023393">
    <property type="entry name" value="START-like_dom_sf"/>
</dbReference>
<dbReference type="Gene3D" id="3.30.530.20">
    <property type="match status" value="1"/>
</dbReference>
<sequence length="147" mass="16622">MGKVKVSTTIDAPPRRVWAEVRQLGRHVDWMDDAVAIRFTSDRTEGVGTTFECDTKVGPARLTDLMEVTEWKEGKAIGVRHVGVVTGTGRFTLRRARGGRTRFTWEERLTYPLWMGGRLGGVVGDRIMGHIWRGNLESLRELVEQGR</sequence>
<accession>A0AAE9Y4T0</accession>
<dbReference type="Pfam" id="PF10604">
    <property type="entry name" value="Polyketide_cyc2"/>
    <property type="match status" value="1"/>
</dbReference>
<proteinExistence type="predicted"/>
<dbReference type="RefSeq" id="WP_272735932.1">
    <property type="nucleotide sequence ID" value="NZ_CP116942.1"/>
</dbReference>
<dbReference type="SUPFAM" id="SSF55961">
    <property type="entry name" value="Bet v1-like"/>
    <property type="match status" value="1"/>
</dbReference>
<dbReference type="EMBL" id="CP116942">
    <property type="protein sequence ID" value="WCO66409.1"/>
    <property type="molecule type" value="Genomic_DNA"/>
</dbReference>
<gene>
    <name evidence="1" type="ORF">PO878_18075</name>
</gene>
<organism evidence="1 2">
    <name type="scientific">Iamia majanohamensis</name>
    <dbReference type="NCBI Taxonomy" id="467976"/>
    <lineage>
        <taxon>Bacteria</taxon>
        <taxon>Bacillati</taxon>
        <taxon>Actinomycetota</taxon>
        <taxon>Acidimicrobiia</taxon>
        <taxon>Acidimicrobiales</taxon>
        <taxon>Iamiaceae</taxon>
        <taxon>Iamia</taxon>
    </lineage>
</organism>
<reference evidence="1" key="1">
    <citation type="submission" date="2023-01" db="EMBL/GenBank/DDBJ databases">
        <title>The diversity of Class Acidimicrobiia in South China Sea sediment environments and the proposal of Iamia marina sp. nov., a novel species of the genus Iamia.</title>
        <authorList>
            <person name="He Y."/>
            <person name="Tian X."/>
        </authorList>
    </citation>
    <scope>NUCLEOTIDE SEQUENCE</scope>
    <source>
        <strain evidence="1">DSM 19957</strain>
    </source>
</reference>
<protein>
    <submittedName>
        <fullName evidence="1">SRPBCC family protein</fullName>
    </submittedName>
</protein>
<name>A0AAE9Y4T0_9ACTN</name>
<dbReference type="InterPro" id="IPR019587">
    <property type="entry name" value="Polyketide_cyclase/dehydratase"/>
</dbReference>
<dbReference type="AlphaFoldDB" id="A0AAE9Y4T0"/>
<dbReference type="Proteomes" id="UP001216390">
    <property type="component" value="Chromosome"/>
</dbReference>